<evidence type="ECO:0000256" key="1">
    <source>
        <dbReference type="SAM" id="Phobius"/>
    </source>
</evidence>
<dbReference type="STRING" id="1324957.K933_10512"/>
<reference evidence="2 3" key="1">
    <citation type="journal article" date="2013" name="Genome Announc.">
        <title>Draft Genome Sequence of 'Candidatus Halobonum tyrrellensis' Strain G22, Isolated from the Hypersaline Waters of Lake Tyrrell, Australia.</title>
        <authorList>
            <person name="Ugalde J.A."/>
            <person name="Narasingarao P."/>
            <person name="Kuo S."/>
            <person name="Podell S."/>
            <person name="Allen E.E."/>
        </authorList>
    </citation>
    <scope>NUCLEOTIDE SEQUENCE [LARGE SCALE GENOMIC DNA]</scope>
    <source>
        <strain evidence="2 3">G22</strain>
    </source>
</reference>
<feature type="transmembrane region" description="Helical" evidence="1">
    <location>
        <begin position="50"/>
        <end position="74"/>
    </location>
</feature>
<feature type="transmembrane region" description="Helical" evidence="1">
    <location>
        <begin position="94"/>
        <end position="115"/>
    </location>
</feature>
<feature type="transmembrane region" description="Helical" evidence="1">
    <location>
        <begin position="156"/>
        <end position="177"/>
    </location>
</feature>
<name>V4GSP4_9EURY</name>
<dbReference type="Proteomes" id="UP000017840">
    <property type="component" value="Unassembled WGS sequence"/>
</dbReference>
<keyword evidence="1" id="KW-1133">Transmembrane helix</keyword>
<feature type="transmembrane region" description="Helical" evidence="1">
    <location>
        <begin position="127"/>
        <end position="150"/>
    </location>
</feature>
<keyword evidence="1" id="KW-0472">Membrane</keyword>
<dbReference type="AlphaFoldDB" id="V4GSP4"/>
<accession>V4GSP4</accession>
<dbReference type="EMBL" id="ASGZ01000034">
    <property type="protein sequence ID" value="ESP88116.1"/>
    <property type="molecule type" value="Genomic_DNA"/>
</dbReference>
<keyword evidence="3" id="KW-1185">Reference proteome</keyword>
<sequence length="197" mass="19273">MNHAVSVREAVSTGAVGGAAVAATGAVGYVVVPLLAAVNAGRVGGAVDAMFVVFEAVFGPLRWVAVLVVPAALAACWRLRALRRRGAPSLRDDLWVGAGVVAAAYAGAVACYVLLSVGAGVAAATYVGASADAVGFLGEAAILVVGLLVYALPFTVVVLLVVVAGASVGAGVGVLVVRAADRRRSRPAGRANGGGAG</sequence>
<dbReference type="RefSeq" id="WP_023394685.1">
    <property type="nucleotide sequence ID" value="NZ_ASGZ01000034.1"/>
</dbReference>
<feature type="transmembrane region" description="Helical" evidence="1">
    <location>
        <begin position="15"/>
        <end position="38"/>
    </location>
</feature>
<keyword evidence="1" id="KW-0812">Transmembrane</keyword>
<evidence type="ECO:0000313" key="3">
    <source>
        <dbReference type="Proteomes" id="UP000017840"/>
    </source>
</evidence>
<proteinExistence type="predicted"/>
<organism evidence="2 3">
    <name type="scientific">Candidatus Halobonum tyrrellensis G22</name>
    <dbReference type="NCBI Taxonomy" id="1324957"/>
    <lineage>
        <taxon>Archaea</taxon>
        <taxon>Methanobacteriati</taxon>
        <taxon>Methanobacteriota</taxon>
        <taxon>Stenosarchaea group</taxon>
        <taxon>Halobacteria</taxon>
        <taxon>Halobacteriales</taxon>
        <taxon>Haloferacaceae</taxon>
        <taxon>Candidatus Halobonum</taxon>
    </lineage>
</organism>
<protein>
    <submittedName>
        <fullName evidence="2">Uncharacterized protein</fullName>
    </submittedName>
</protein>
<comment type="caution">
    <text evidence="2">The sequence shown here is derived from an EMBL/GenBank/DDBJ whole genome shotgun (WGS) entry which is preliminary data.</text>
</comment>
<gene>
    <name evidence="2" type="ORF">K933_10512</name>
</gene>
<evidence type="ECO:0000313" key="2">
    <source>
        <dbReference type="EMBL" id="ESP88116.1"/>
    </source>
</evidence>